<proteinExistence type="predicted"/>
<dbReference type="SUPFAM" id="SSF57959">
    <property type="entry name" value="Leucine zipper domain"/>
    <property type="match status" value="1"/>
</dbReference>
<feature type="compositionally biased region" description="Low complexity" evidence="1">
    <location>
        <begin position="314"/>
        <end position="323"/>
    </location>
</feature>
<dbReference type="EMBL" id="CP126208">
    <property type="protein sequence ID" value="WIA09677.1"/>
    <property type="molecule type" value="Genomic_DNA"/>
</dbReference>
<reference evidence="3 4" key="1">
    <citation type="submission" date="2023-05" db="EMBL/GenBank/DDBJ databases">
        <title>A 100% complete, gapless, phased diploid assembly of the Scenedesmus obliquus UTEX 3031 genome.</title>
        <authorList>
            <person name="Biondi T.C."/>
            <person name="Hanschen E.R."/>
            <person name="Kwon T."/>
            <person name="Eng W."/>
            <person name="Kruse C.P.S."/>
            <person name="Koehler S.I."/>
            <person name="Kunde Y."/>
            <person name="Gleasner C.D."/>
            <person name="You Mak K.T."/>
            <person name="Polle J."/>
            <person name="Hovde B.T."/>
            <person name="Starkenburg S.R."/>
        </authorList>
    </citation>
    <scope>NUCLEOTIDE SEQUENCE [LARGE SCALE GENOMIC DNA]</scope>
    <source>
        <strain evidence="3 4">DOE0152z</strain>
    </source>
</reference>
<evidence type="ECO:0000313" key="3">
    <source>
        <dbReference type="EMBL" id="WIA09677.1"/>
    </source>
</evidence>
<sequence length="356" mass="37858">MSDIISSAAYKPQAAEQEQQLQQQQQHLQPGVDELEDVQSPLQGAAPSEQLRCQAIHQQLLLQNLLRTYGQAGAQPAVSVALRSAVREAGISTANGNYLAIIQLLNGQVLPALSPQFIAAQPVSGQAVLALQQQPQPDPDNPTQLAALLAAMDESSARHIPTRAALQALGIVGGKVSKVHGAAASHVAASVSHAAVAAAVAAGGDAAAAAEETAAVPSADPASATVSAAAAAAAVSDGGIEVRCGGHATTREKNRQAQQRFRQRQKDRIHELESENRALQEQLAQRNQQLADATREVLLLRSQLEGHEQLLDTAQQQQQQQQQQEEEQDEPEEAEEAEEQRQQQQEEQQAVLQVDS</sequence>
<protein>
    <recommendedName>
        <fullName evidence="2">BZIP domain-containing protein</fullName>
    </recommendedName>
</protein>
<dbReference type="Gene3D" id="1.20.5.170">
    <property type="match status" value="1"/>
</dbReference>
<gene>
    <name evidence="3" type="ORF">OEZ85_009063</name>
</gene>
<dbReference type="PROSITE" id="PS50217">
    <property type="entry name" value="BZIP"/>
    <property type="match status" value="1"/>
</dbReference>
<feature type="region of interest" description="Disordered" evidence="1">
    <location>
        <begin position="309"/>
        <end position="356"/>
    </location>
</feature>
<dbReference type="Proteomes" id="UP001244341">
    <property type="component" value="Chromosome 1b"/>
</dbReference>
<accession>A0ABY8TMP3</accession>
<keyword evidence="4" id="KW-1185">Reference proteome</keyword>
<feature type="compositionally biased region" description="Acidic residues" evidence="1">
    <location>
        <begin position="324"/>
        <end position="338"/>
    </location>
</feature>
<evidence type="ECO:0000256" key="1">
    <source>
        <dbReference type="SAM" id="MobiDB-lite"/>
    </source>
</evidence>
<feature type="domain" description="BZIP" evidence="2">
    <location>
        <begin position="251"/>
        <end position="307"/>
    </location>
</feature>
<evidence type="ECO:0000313" key="4">
    <source>
        <dbReference type="Proteomes" id="UP001244341"/>
    </source>
</evidence>
<dbReference type="InterPro" id="IPR004827">
    <property type="entry name" value="bZIP"/>
</dbReference>
<evidence type="ECO:0000259" key="2">
    <source>
        <dbReference type="PROSITE" id="PS50217"/>
    </source>
</evidence>
<dbReference type="InterPro" id="IPR046347">
    <property type="entry name" value="bZIP_sf"/>
</dbReference>
<organism evidence="3 4">
    <name type="scientific">Tetradesmus obliquus</name>
    <name type="common">Green alga</name>
    <name type="synonym">Acutodesmus obliquus</name>
    <dbReference type="NCBI Taxonomy" id="3088"/>
    <lineage>
        <taxon>Eukaryota</taxon>
        <taxon>Viridiplantae</taxon>
        <taxon>Chlorophyta</taxon>
        <taxon>core chlorophytes</taxon>
        <taxon>Chlorophyceae</taxon>
        <taxon>CS clade</taxon>
        <taxon>Sphaeropleales</taxon>
        <taxon>Scenedesmaceae</taxon>
        <taxon>Tetradesmus</taxon>
    </lineage>
</organism>
<dbReference type="PROSITE" id="PS00036">
    <property type="entry name" value="BZIP_BASIC"/>
    <property type="match status" value="1"/>
</dbReference>
<name>A0ABY8TMP3_TETOB</name>